<gene>
    <name evidence="2" type="ORF">FU658_08460</name>
</gene>
<feature type="transmembrane region" description="Helical" evidence="1">
    <location>
        <begin position="52"/>
        <end position="74"/>
    </location>
</feature>
<dbReference type="Proteomes" id="UP000321248">
    <property type="component" value="Unassembled WGS sequence"/>
</dbReference>
<feature type="transmembrane region" description="Helical" evidence="1">
    <location>
        <begin position="112"/>
        <end position="134"/>
    </location>
</feature>
<dbReference type="GO" id="GO:0016020">
    <property type="term" value="C:membrane"/>
    <property type="evidence" value="ECO:0007669"/>
    <property type="project" value="InterPro"/>
</dbReference>
<evidence type="ECO:0000256" key="1">
    <source>
        <dbReference type="SAM" id="Phobius"/>
    </source>
</evidence>
<dbReference type="OrthoDB" id="5966279at2"/>
<proteinExistence type="predicted"/>
<dbReference type="GO" id="GO:0015097">
    <property type="term" value="F:mercury ion transmembrane transporter activity"/>
    <property type="evidence" value="ECO:0007669"/>
    <property type="project" value="InterPro"/>
</dbReference>
<accession>A0A5C8KQK7</accession>
<sequence>MQVAALLQRIGDRAGITVSLLCGIHCAALAWALTAMPLVWFSQRLWGIPLVWYARLELALVLLAALFAAVGLGLGWLRHRGYGPGVLGLAGIVLLSTVLVIEWHASRWLGPGLVLGGGLLLVIAHVWNATKVAALRVSLERARR</sequence>
<feature type="transmembrane region" description="Helical" evidence="1">
    <location>
        <begin position="20"/>
        <end position="40"/>
    </location>
</feature>
<dbReference type="InterPro" id="IPR004891">
    <property type="entry name" value="Mercury-R_MerC"/>
</dbReference>
<keyword evidence="1" id="KW-0812">Transmembrane</keyword>
<dbReference type="EMBL" id="VRTS01000005">
    <property type="protein sequence ID" value="TXK62265.1"/>
    <property type="molecule type" value="Genomic_DNA"/>
</dbReference>
<name>A0A5C8KQK7_9GAMM</name>
<keyword evidence="1" id="KW-0472">Membrane</keyword>
<evidence type="ECO:0000313" key="3">
    <source>
        <dbReference type="Proteomes" id="UP000321248"/>
    </source>
</evidence>
<reference evidence="2 3" key="1">
    <citation type="submission" date="2019-08" db="EMBL/GenBank/DDBJ databases">
        <authorList>
            <person name="Karlyshev A.V."/>
        </authorList>
    </citation>
    <scope>NUCLEOTIDE SEQUENCE [LARGE SCALE GENOMIC DNA]</scope>
    <source>
        <strain evidence="2 3">Alg18-2.2</strain>
    </source>
</reference>
<protein>
    <submittedName>
        <fullName evidence="2">MerC domain-containing protein</fullName>
    </submittedName>
</protein>
<dbReference type="Pfam" id="PF03203">
    <property type="entry name" value="MerC"/>
    <property type="match status" value="1"/>
</dbReference>
<feature type="transmembrane region" description="Helical" evidence="1">
    <location>
        <begin position="86"/>
        <end position="106"/>
    </location>
</feature>
<comment type="caution">
    <text evidence="2">The sequence shown here is derived from an EMBL/GenBank/DDBJ whole genome shotgun (WGS) entry which is preliminary data.</text>
</comment>
<keyword evidence="3" id="KW-1185">Reference proteome</keyword>
<keyword evidence="1" id="KW-1133">Transmembrane helix</keyword>
<organism evidence="2 3">
    <name type="scientific">Alkalisalibacterium limincola</name>
    <dbReference type="NCBI Taxonomy" id="2699169"/>
    <lineage>
        <taxon>Bacteria</taxon>
        <taxon>Pseudomonadati</taxon>
        <taxon>Pseudomonadota</taxon>
        <taxon>Gammaproteobacteria</taxon>
        <taxon>Lysobacterales</taxon>
        <taxon>Lysobacteraceae</taxon>
        <taxon>Alkalisalibacterium</taxon>
    </lineage>
</organism>
<dbReference type="RefSeq" id="WP_147891684.1">
    <property type="nucleotide sequence ID" value="NZ_VRTS01000005.1"/>
</dbReference>
<evidence type="ECO:0000313" key="2">
    <source>
        <dbReference type="EMBL" id="TXK62265.1"/>
    </source>
</evidence>
<dbReference type="AlphaFoldDB" id="A0A5C8KQK7"/>